<evidence type="ECO:0000313" key="1">
    <source>
        <dbReference type="EMBL" id="QOV92466.1"/>
    </source>
</evidence>
<name>A0A7M2X3X4_9BACT</name>
<keyword evidence="2" id="KW-1185">Reference proteome</keyword>
<dbReference type="Gene3D" id="1.10.10.10">
    <property type="entry name" value="Winged helix-like DNA-binding domain superfamily/Winged helix DNA-binding domain"/>
    <property type="match status" value="1"/>
</dbReference>
<dbReference type="AlphaFoldDB" id="A0A7M2X3X4"/>
<gene>
    <name evidence="1" type="ORF">IPV69_18205</name>
</gene>
<dbReference type="EMBL" id="CP063458">
    <property type="protein sequence ID" value="QOV92466.1"/>
    <property type="molecule type" value="Genomic_DNA"/>
</dbReference>
<dbReference type="SUPFAM" id="SSF46689">
    <property type="entry name" value="Homeodomain-like"/>
    <property type="match status" value="1"/>
</dbReference>
<dbReference type="PANTHER" id="PTHR34849">
    <property type="entry name" value="SSL5025 PROTEIN"/>
    <property type="match status" value="1"/>
</dbReference>
<sequence length="105" mass="11509">MTRAEKAQLLTRVAADLAMEPEQPATPVASAIRKTPGVAGGDACIRNTRIAVWTLVQLKKLGRTEAQLLADFQGLTRDDLDAAWTYYRDHTSEIEEAILAEAREG</sequence>
<accession>A0A7M2X3X4</accession>
<dbReference type="Proteomes" id="UP000593765">
    <property type="component" value="Chromosome"/>
</dbReference>
<reference evidence="1 2" key="1">
    <citation type="submission" date="2020-10" db="EMBL/GenBank/DDBJ databases">
        <title>Wide distribution of Phycisphaera-like planctomycetes from WD2101 soil group in peatlands and genome analysis of the first cultivated representative.</title>
        <authorList>
            <person name="Dedysh S.N."/>
            <person name="Beletsky A.V."/>
            <person name="Ivanova A."/>
            <person name="Kulichevskaya I.S."/>
            <person name="Suzina N.E."/>
            <person name="Philippov D.A."/>
            <person name="Rakitin A.L."/>
            <person name="Mardanov A.V."/>
            <person name="Ravin N.V."/>
        </authorList>
    </citation>
    <scope>NUCLEOTIDE SEQUENCE [LARGE SCALE GENOMIC DNA]</scope>
    <source>
        <strain evidence="1 2">M1803</strain>
    </source>
</reference>
<dbReference type="InterPro" id="IPR007367">
    <property type="entry name" value="DUF433"/>
</dbReference>
<dbReference type="InterPro" id="IPR009057">
    <property type="entry name" value="Homeodomain-like_sf"/>
</dbReference>
<dbReference type="Pfam" id="PF04255">
    <property type="entry name" value="DUF433"/>
    <property type="match status" value="1"/>
</dbReference>
<evidence type="ECO:0000313" key="2">
    <source>
        <dbReference type="Proteomes" id="UP000593765"/>
    </source>
</evidence>
<proteinExistence type="predicted"/>
<dbReference type="KEGG" id="hbs:IPV69_18205"/>
<dbReference type="InterPro" id="IPR036388">
    <property type="entry name" value="WH-like_DNA-bd_sf"/>
</dbReference>
<protein>
    <submittedName>
        <fullName evidence="1">DUF433 domain-containing protein</fullName>
    </submittedName>
</protein>
<organism evidence="1 2">
    <name type="scientific">Humisphaera borealis</name>
    <dbReference type="NCBI Taxonomy" id="2807512"/>
    <lineage>
        <taxon>Bacteria</taxon>
        <taxon>Pseudomonadati</taxon>
        <taxon>Planctomycetota</taxon>
        <taxon>Phycisphaerae</taxon>
        <taxon>Tepidisphaerales</taxon>
        <taxon>Tepidisphaeraceae</taxon>
        <taxon>Humisphaera</taxon>
    </lineage>
</organism>
<dbReference type="PANTHER" id="PTHR34849:SF4">
    <property type="entry name" value="SLR1209 PROTEIN"/>
    <property type="match status" value="1"/>
</dbReference>